<dbReference type="InParanoid" id="A0A674PJE8"/>
<dbReference type="PANTHER" id="PTHR22545:SF0">
    <property type="entry name" value="CENTROSOMAL PROTEIN OF 95 KDA"/>
    <property type="match status" value="1"/>
</dbReference>
<dbReference type="GO" id="GO:0000922">
    <property type="term" value="C:spindle pole"/>
    <property type="evidence" value="ECO:0007669"/>
    <property type="project" value="InterPro"/>
</dbReference>
<evidence type="ECO:0000259" key="2">
    <source>
        <dbReference type="Pfam" id="PF19016"/>
    </source>
</evidence>
<reference evidence="3" key="1">
    <citation type="journal article" date="2011" name="Genome Biol. Evol.">
        <title>Integration of the genetic map and genome assembly of fugu facilitates insights into distinct features of genome evolution in teleosts and mammals.</title>
        <authorList>
            <person name="Kai W."/>
            <person name="Kikuchi K."/>
            <person name="Tohari S."/>
            <person name="Chew A.K."/>
            <person name="Tay A."/>
            <person name="Fujiwara A."/>
            <person name="Hosoya S."/>
            <person name="Suetake H."/>
            <person name="Naruse K."/>
            <person name="Brenner S."/>
            <person name="Suzuki Y."/>
            <person name="Venkatesh B."/>
        </authorList>
    </citation>
    <scope>NUCLEOTIDE SEQUENCE [LARGE SCALE GENOMIC DNA]</scope>
</reference>
<accession>A0A674PJE8</accession>
<evidence type="ECO:0000313" key="4">
    <source>
        <dbReference type="Proteomes" id="UP000005226"/>
    </source>
</evidence>
<reference evidence="3" key="2">
    <citation type="submission" date="2025-08" db="UniProtKB">
        <authorList>
            <consortium name="Ensembl"/>
        </authorList>
    </citation>
    <scope>IDENTIFICATION</scope>
</reference>
<dbReference type="InterPro" id="IPR044039">
    <property type="entry name" value="DUF5745"/>
</dbReference>
<dbReference type="InterPro" id="IPR026619">
    <property type="entry name" value="CEP95"/>
</dbReference>
<dbReference type="PANTHER" id="PTHR22545">
    <property type="entry name" value="CENTROSOMAL PROTEIN OF 95 KDA"/>
    <property type="match status" value="1"/>
</dbReference>
<reference evidence="3" key="3">
    <citation type="submission" date="2025-09" db="UniProtKB">
        <authorList>
            <consortium name="Ensembl"/>
        </authorList>
    </citation>
    <scope>IDENTIFICATION</scope>
</reference>
<feature type="domain" description="DUF5745" evidence="2">
    <location>
        <begin position="51"/>
        <end position="109"/>
    </location>
</feature>
<dbReference type="Pfam" id="PF19016">
    <property type="entry name" value="DUF5745"/>
    <property type="match status" value="1"/>
</dbReference>
<keyword evidence="4" id="KW-1185">Reference proteome</keyword>
<gene>
    <name evidence="3" type="primary">LOC115248754</name>
</gene>
<proteinExistence type="predicted"/>
<dbReference type="AlphaFoldDB" id="A0A674PJE8"/>
<sequence length="219" mass="24419">MGTQEGERDWIDVANNLLRQCHTNPRVRKLTDCDADVFIALYENILGEKVPDYIAAAGSQEDDIHNVQSVIDSLSLDYLQISLSHITGENVIRGDKDSIKNLLEIFDGLLEYLKEEMIEESQNDGIAALRNSTVTEEPEQSSSSIGESLVHASSNSPSIHPMLRSRDRMVNSWVWGSRHAHLQPNRKVNSEHGTALVSNNLCQSGLLGVTILEKYDHIV</sequence>
<feature type="compositionally biased region" description="Polar residues" evidence="1">
    <location>
        <begin position="132"/>
        <end position="158"/>
    </location>
</feature>
<protein>
    <submittedName>
        <fullName evidence="3">Centrosomal protein of 95 kDa-like</fullName>
    </submittedName>
</protein>
<dbReference type="GO" id="GO:0005813">
    <property type="term" value="C:centrosome"/>
    <property type="evidence" value="ECO:0007669"/>
    <property type="project" value="InterPro"/>
</dbReference>
<evidence type="ECO:0000313" key="3">
    <source>
        <dbReference type="Ensembl" id="ENSTRUP00000085815.1"/>
    </source>
</evidence>
<organism evidence="3 4">
    <name type="scientific">Takifugu rubripes</name>
    <name type="common">Japanese pufferfish</name>
    <name type="synonym">Fugu rubripes</name>
    <dbReference type="NCBI Taxonomy" id="31033"/>
    <lineage>
        <taxon>Eukaryota</taxon>
        <taxon>Metazoa</taxon>
        <taxon>Chordata</taxon>
        <taxon>Craniata</taxon>
        <taxon>Vertebrata</taxon>
        <taxon>Euteleostomi</taxon>
        <taxon>Actinopterygii</taxon>
        <taxon>Neopterygii</taxon>
        <taxon>Teleostei</taxon>
        <taxon>Neoteleostei</taxon>
        <taxon>Acanthomorphata</taxon>
        <taxon>Eupercaria</taxon>
        <taxon>Tetraodontiformes</taxon>
        <taxon>Tetradontoidea</taxon>
        <taxon>Tetraodontidae</taxon>
        <taxon>Takifugu</taxon>
    </lineage>
</organism>
<dbReference type="GeneTree" id="ENSGT00390000005412"/>
<dbReference type="Proteomes" id="UP000005226">
    <property type="component" value="Unplaced"/>
</dbReference>
<dbReference type="Ensembl" id="ENSTRUT00000092300.1">
    <property type="protein sequence ID" value="ENSTRUP00000085815.1"/>
    <property type="gene ID" value="ENSTRUG00000026620.1"/>
</dbReference>
<evidence type="ECO:0000256" key="1">
    <source>
        <dbReference type="SAM" id="MobiDB-lite"/>
    </source>
</evidence>
<feature type="region of interest" description="Disordered" evidence="1">
    <location>
        <begin position="132"/>
        <end position="161"/>
    </location>
</feature>
<name>A0A674PJE8_TAKRU</name>